<dbReference type="Proteomes" id="UP000267606">
    <property type="component" value="Unassembled WGS sequence"/>
</dbReference>
<reference evidence="1 2" key="2">
    <citation type="submission" date="2018-11" db="EMBL/GenBank/DDBJ databases">
        <authorList>
            <consortium name="Pathogen Informatics"/>
        </authorList>
    </citation>
    <scope>NUCLEOTIDE SEQUENCE [LARGE SCALE GENOMIC DNA]</scope>
</reference>
<name>A0A183HKH4_9BILA</name>
<reference evidence="3" key="1">
    <citation type="submission" date="2016-06" db="UniProtKB">
        <authorList>
            <consortium name="WormBaseParasite"/>
        </authorList>
    </citation>
    <scope>IDENTIFICATION</scope>
</reference>
<sequence>MFRTLILISLKIRRTCCIDLKRVGFRLIPEVMVIDAFRLVICLTTSSLHANMHSLHSSTDDTICLGHSRTPILRLCVVWLKSPKLTYNVEAFCIKLKELAFLAIIAVGFVEKKDKFVRITMSDNNRRQKELQKQQQQKMVVQEEVVTDELVDSTQVVLNIISSFFR</sequence>
<evidence type="ECO:0000313" key="3">
    <source>
        <dbReference type="WBParaSite" id="OFLC_0000798501-mRNA-1"/>
    </source>
</evidence>
<evidence type="ECO:0000313" key="2">
    <source>
        <dbReference type="Proteomes" id="UP000267606"/>
    </source>
</evidence>
<gene>
    <name evidence="1" type="ORF">OFLC_LOCUS7986</name>
</gene>
<accession>A0A183HKH4</accession>
<dbReference type="WBParaSite" id="OFLC_0000798501-mRNA-1">
    <property type="protein sequence ID" value="OFLC_0000798501-mRNA-1"/>
    <property type="gene ID" value="OFLC_0000798501"/>
</dbReference>
<dbReference type="STRING" id="387005.A0A183HKH4"/>
<evidence type="ECO:0000313" key="1">
    <source>
        <dbReference type="EMBL" id="VDO53503.1"/>
    </source>
</evidence>
<dbReference type="EMBL" id="UZAJ01008705">
    <property type="protein sequence ID" value="VDO53503.1"/>
    <property type="molecule type" value="Genomic_DNA"/>
</dbReference>
<keyword evidence="2" id="KW-1185">Reference proteome</keyword>
<organism evidence="3">
    <name type="scientific">Onchocerca flexuosa</name>
    <dbReference type="NCBI Taxonomy" id="387005"/>
    <lineage>
        <taxon>Eukaryota</taxon>
        <taxon>Metazoa</taxon>
        <taxon>Ecdysozoa</taxon>
        <taxon>Nematoda</taxon>
        <taxon>Chromadorea</taxon>
        <taxon>Rhabditida</taxon>
        <taxon>Spirurina</taxon>
        <taxon>Spiruromorpha</taxon>
        <taxon>Filarioidea</taxon>
        <taxon>Onchocercidae</taxon>
        <taxon>Onchocerca</taxon>
    </lineage>
</organism>
<protein>
    <submittedName>
        <fullName evidence="3">Secreted protein</fullName>
    </submittedName>
</protein>
<dbReference type="AlphaFoldDB" id="A0A183HKH4"/>
<proteinExistence type="predicted"/>